<evidence type="ECO:0008006" key="4">
    <source>
        <dbReference type="Google" id="ProtNLM"/>
    </source>
</evidence>
<protein>
    <recommendedName>
        <fullName evidence="4">C2H2-type domain-containing protein</fullName>
    </recommendedName>
</protein>
<feature type="region of interest" description="Disordered" evidence="1">
    <location>
        <begin position="114"/>
        <end position="145"/>
    </location>
</feature>
<dbReference type="OrthoDB" id="610608at2759"/>
<feature type="region of interest" description="Disordered" evidence="1">
    <location>
        <begin position="566"/>
        <end position="593"/>
    </location>
</feature>
<feature type="compositionally biased region" description="Low complexity" evidence="1">
    <location>
        <begin position="195"/>
        <end position="207"/>
    </location>
</feature>
<sequence length="709" mass="78916">MTSNGSSRLEAGLSFLPFRTRSKSRCEAPPSPVTATATAAAEKRPPQIVAQEAARPKHLIESLYYSHRKYHLRSPTASSVSSVQSSSLDSFTTRSLASPISTTYASDCLDSLSEHSDEEYSPPPSRFGHRSRPSSESCSTYVNDEDDSVSRLGCSTYGSKIETPHFRLPDFTADRSKVYTPSIRDVILEEDPKPETANNEAAEPETPQMHHQAALDRLESTSVSSDDCPTEDTDTILDFALQLAYGLELSEAPISVKDSRTLVQRFVRDLGQLIWQTPMDHQGSSMGPSSTSTPSQGGNPDEPQRGGGKRKKQGKPDEGGDDLSDKEGAGDMPTKRPKPNPKDEENLRLSCPYRKRNPHRFNVRDHHSCAMTYFPKFAELRQHIVKQHKRDDPSAFMCDRCNCDFVTRKDLRDHQRLPKEQMCDIADHNPESGIDGPTANKLLSRKRANGTSSDVQWREIWNIIFPDDEDSKIQTYNFTPVIEHFELSSNYLVAFQELESSLRKMMSNPTTLDTLSKQFQQCFIETVERCISLAQNMPYTNRSNKKNEPCRVTNYSFQTGSRKVLPRPDSGVVMDDGSDESGSTMDTKDAGRRASQTIVHSVNPSPRSTQEIFAAQPYADTINPNFMHHLSSEALINLDTAPFASVNPAVQAWNDALPPPSHGLQGYFMPTPASHADLMPAWDDSFYQPTQAGAQGMEGDFAGFDGRHC</sequence>
<evidence type="ECO:0000313" key="2">
    <source>
        <dbReference type="EMBL" id="KEY73922.1"/>
    </source>
</evidence>
<dbReference type="PANTHER" id="PTHR38166">
    <property type="entry name" value="C2H2-TYPE DOMAIN-CONTAINING PROTEIN-RELATED"/>
    <property type="match status" value="1"/>
</dbReference>
<dbReference type="HOGENOM" id="CLU_018101_0_0_1"/>
<dbReference type="PANTHER" id="PTHR38166:SF1">
    <property type="entry name" value="C2H2-TYPE DOMAIN-CONTAINING PROTEIN"/>
    <property type="match status" value="1"/>
</dbReference>
<keyword evidence="3" id="KW-1185">Reference proteome</keyword>
<feature type="compositionally biased region" description="Low complexity" evidence="1">
    <location>
        <begin position="282"/>
        <end position="298"/>
    </location>
</feature>
<reference evidence="2 3" key="1">
    <citation type="journal article" date="2014" name="BMC Genomics">
        <title>Comparative genome sequencing reveals chemotype-specific gene clusters in the toxigenic black mold Stachybotrys.</title>
        <authorList>
            <person name="Semeiks J."/>
            <person name="Borek D."/>
            <person name="Otwinowski Z."/>
            <person name="Grishin N.V."/>
        </authorList>
    </citation>
    <scope>NUCLEOTIDE SEQUENCE [LARGE SCALE GENOMIC DNA]</scope>
    <source>
        <strain evidence="3">CBS 109288 / IBT 7711</strain>
    </source>
</reference>
<feature type="region of interest" description="Disordered" evidence="1">
    <location>
        <begin position="22"/>
        <end position="54"/>
    </location>
</feature>
<feature type="region of interest" description="Disordered" evidence="1">
    <location>
        <begin position="190"/>
        <end position="212"/>
    </location>
</feature>
<name>A0A084B8P3_STACB</name>
<dbReference type="AlphaFoldDB" id="A0A084B8P3"/>
<dbReference type="EMBL" id="KL647700">
    <property type="protein sequence ID" value="KEY73922.1"/>
    <property type="molecule type" value="Genomic_DNA"/>
</dbReference>
<gene>
    <name evidence="2" type="ORF">S7711_07765</name>
</gene>
<feature type="compositionally biased region" description="Basic and acidic residues" evidence="1">
    <location>
        <begin position="314"/>
        <end position="329"/>
    </location>
</feature>
<dbReference type="Proteomes" id="UP000028045">
    <property type="component" value="Unassembled WGS sequence"/>
</dbReference>
<organism evidence="2 3">
    <name type="scientific">Stachybotrys chartarum (strain CBS 109288 / IBT 7711)</name>
    <name type="common">Toxic black mold</name>
    <name type="synonym">Stilbospora chartarum</name>
    <dbReference type="NCBI Taxonomy" id="1280523"/>
    <lineage>
        <taxon>Eukaryota</taxon>
        <taxon>Fungi</taxon>
        <taxon>Dikarya</taxon>
        <taxon>Ascomycota</taxon>
        <taxon>Pezizomycotina</taxon>
        <taxon>Sordariomycetes</taxon>
        <taxon>Hypocreomycetidae</taxon>
        <taxon>Hypocreales</taxon>
        <taxon>Stachybotryaceae</taxon>
        <taxon>Stachybotrys</taxon>
    </lineage>
</organism>
<accession>A0A084B8P3</accession>
<evidence type="ECO:0000313" key="3">
    <source>
        <dbReference type="Proteomes" id="UP000028045"/>
    </source>
</evidence>
<evidence type="ECO:0000256" key="1">
    <source>
        <dbReference type="SAM" id="MobiDB-lite"/>
    </source>
</evidence>
<feature type="region of interest" description="Disordered" evidence="1">
    <location>
        <begin position="278"/>
        <end position="351"/>
    </location>
</feature>
<proteinExistence type="predicted"/>